<dbReference type="FunFam" id="3.20.20.80:FF:000063">
    <property type="entry name" value="Beta-hexosaminidase"/>
    <property type="match status" value="1"/>
</dbReference>
<feature type="active site" description="Proton donor" evidence="14">
    <location>
        <position position="372"/>
    </location>
</feature>
<feature type="signal peptide" evidence="15">
    <location>
        <begin position="1"/>
        <end position="18"/>
    </location>
</feature>
<dbReference type="PANTHER" id="PTHR22600:SF3">
    <property type="entry name" value="BETA-HEXOSAMINIDASE FDL-RELATED"/>
    <property type="match status" value="1"/>
</dbReference>
<dbReference type="InterPro" id="IPR025705">
    <property type="entry name" value="Beta_hexosaminidase_sua/sub"/>
</dbReference>
<reference evidence="18" key="2">
    <citation type="submission" date="2020-12" db="EMBL/GenBank/DDBJ databases">
        <authorList>
            <person name="Kanost M."/>
        </authorList>
    </citation>
    <scope>NUCLEOTIDE SEQUENCE</scope>
</reference>
<evidence type="ECO:0000256" key="9">
    <source>
        <dbReference type="ARBA" id="ARBA00023295"/>
    </source>
</evidence>
<keyword evidence="19" id="KW-1185">Reference proteome</keyword>
<dbReference type="PANTHER" id="PTHR22600">
    <property type="entry name" value="BETA-HEXOSAMINIDASE"/>
    <property type="match status" value="1"/>
</dbReference>
<evidence type="ECO:0000256" key="7">
    <source>
        <dbReference type="ARBA" id="ARBA00023180"/>
    </source>
</evidence>
<organism evidence="18 19">
    <name type="scientific">Manduca sexta</name>
    <name type="common">Tobacco hawkmoth</name>
    <name type="synonym">Tobacco hornworm</name>
    <dbReference type="NCBI Taxonomy" id="7130"/>
    <lineage>
        <taxon>Eukaryota</taxon>
        <taxon>Metazoa</taxon>
        <taxon>Ecdysozoa</taxon>
        <taxon>Arthropoda</taxon>
        <taxon>Hexapoda</taxon>
        <taxon>Insecta</taxon>
        <taxon>Pterygota</taxon>
        <taxon>Neoptera</taxon>
        <taxon>Endopterygota</taxon>
        <taxon>Lepidoptera</taxon>
        <taxon>Glossata</taxon>
        <taxon>Ditrysia</taxon>
        <taxon>Bombycoidea</taxon>
        <taxon>Sphingidae</taxon>
        <taxon>Sphinginae</taxon>
        <taxon>Sphingini</taxon>
        <taxon>Manduca</taxon>
    </lineage>
</organism>
<dbReference type="GO" id="GO:0000272">
    <property type="term" value="P:polysaccharide catabolic process"/>
    <property type="evidence" value="ECO:0007669"/>
    <property type="project" value="UniProtKB-KW"/>
</dbReference>
<dbReference type="PIRSF" id="PIRSF001093">
    <property type="entry name" value="B-hxosamndse_ab_euk"/>
    <property type="match status" value="1"/>
</dbReference>
<evidence type="ECO:0000256" key="1">
    <source>
        <dbReference type="ARBA" id="ARBA00001231"/>
    </source>
</evidence>
<evidence type="ECO:0000256" key="4">
    <source>
        <dbReference type="ARBA" id="ARBA00022729"/>
    </source>
</evidence>
<evidence type="ECO:0000256" key="13">
    <source>
        <dbReference type="ARBA" id="ARBA00076749"/>
    </source>
</evidence>
<keyword evidence="7" id="KW-0325">Glycoprotein</keyword>
<evidence type="ECO:0000259" key="16">
    <source>
        <dbReference type="Pfam" id="PF00728"/>
    </source>
</evidence>
<gene>
    <name evidence="18" type="ORF">O3G_MSEX010882</name>
</gene>
<keyword evidence="5" id="KW-0378">Hydrolase</keyword>
<name>A0A922CT31_MANSE</name>
<dbReference type="Pfam" id="PF14845">
    <property type="entry name" value="Glycohydro_20b2"/>
    <property type="match status" value="1"/>
</dbReference>
<dbReference type="EMBL" id="JH668585">
    <property type="protein sequence ID" value="KAG6458465.1"/>
    <property type="molecule type" value="Genomic_DNA"/>
</dbReference>
<dbReference type="InterPro" id="IPR029019">
    <property type="entry name" value="HEX_eukaryotic_N"/>
</dbReference>
<evidence type="ECO:0000256" key="10">
    <source>
        <dbReference type="ARBA" id="ARBA00023326"/>
    </source>
</evidence>
<evidence type="ECO:0000313" key="19">
    <source>
        <dbReference type="Proteomes" id="UP000791440"/>
    </source>
</evidence>
<evidence type="ECO:0000313" key="18">
    <source>
        <dbReference type="EMBL" id="KAG6458465.1"/>
    </source>
</evidence>
<evidence type="ECO:0000256" key="14">
    <source>
        <dbReference type="PIRSR" id="PIRSR625705-1"/>
    </source>
</evidence>
<reference evidence="18" key="1">
    <citation type="journal article" date="2016" name="Insect Biochem. Mol. Biol.">
        <title>Multifaceted biological insights from a draft genome sequence of the tobacco hornworm moth, Manduca sexta.</title>
        <authorList>
            <person name="Kanost M.R."/>
            <person name="Arrese E.L."/>
            <person name="Cao X."/>
            <person name="Chen Y.R."/>
            <person name="Chellapilla S."/>
            <person name="Goldsmith M.R."/>
            <person name="Grosse-Wilde E."/>
            <person name="Heckel D.G."/>
            <person name="Herndon N."/>
            <person name="Jiang H."/>
            <person name="Papanicolaou A."/>
            <person name="Qu J."/>
            <person name="Soulages J.L."/>
            <person name="Vogel H."/>
            <person name="Walters J."/>
            <person name="Waterhouse R.M."/>
            <person name="Ahn S.J."/>
            <person name="Almeida F.C."/>
            <person name="An C."/>
            <person name="Aqrawi P."/>
            <person name="Bretschneider A."/>
            <person name="Bryant W.B."/>
            <person name="Bucks S."/>
            <person name="Chao H."/>
            <person name="Chevignon G."/>
            <person name="Christen J.M."/>
            <person name="Clarke D.F."/>
            <person name="Dittmer N.T."/>
            <person name="Ferguson L.C.F."/>
            <person name="Garavelou S."/>
            <person name="Gordon K.H.J."/>
            <person name="Gunaratna R.T."/>
            <person name="Han Y."/>
            <person name="Hauser F."/>
            <person name="He Y."/>
            <person name="Heidel-Fischer H."/>
            <person name="Hirsh A."/>
            <person name="Hu Y."/>
            <person name="Jiang H."/>
            <person name="Kalra D."/>
            <person name="Klinner C."/>
            <person name="Konig C."/>
            <person name="Kovar C."/>
            <person name="Kroll A.R."/>
            <person name="Kuwar S.S."/>
            <person name="Lee S.L."/>
            <person name="Lehman R."/>
            <person name="Li K."/>
            <person name="Li Z."/>
            <person name="Liang H."/>
            <person name="Lovelace S."/>
            <person name="Lu Z."/>
            <person name="Mansfield J.H."/>
            <person name="McCulloch K.J."/>
            <person name="Mathew T."/>
            <person name="Morton B."/>
            <person name="Muzny D.M."/>
            <person name="Neunemann D."/>
            <person name="Ongeri F."/>
            <person name="Pauchet Y."/>
            <person name="Pu L.L."/>
            <person name="Pyrousis I."/>
            <person name="Rao X.J."/>
            <person name="Redding A."/>
            <person name="Roesel C."/>
            <person name="Sanchez-Gracia A."/>
            <person name="Schaack S."/>
            <person name="Shukla A."/>
            <person name="Tetreau G."/>
            <person name="Wang Y."/>
            <person name="Xiong G.H."/>
            <person name="Traut W."/>
            <person name="Walsh T.K."/>
            <person name="Worley K.C."/>
            <person name="Wu D."/>
            <person name="Wu W."/>
            <person name="Wu Y.Q."/>
            <person name="Zhang X."/>
            <person name="Zou Z."/>
            <person name="Zucker H."/>
            <person name="Briscoe A.D."/>
            <person name="Burmester T."/>
            <person name="Clem R.J."/>
            <person name="Feyereisen R."/>
            <person name="Grimmelikhuijzen C.J.P."/>
            <person name="Hamodrakas S.J."/>
            <person name="Hansson B.S."/>
            <person name="Huguet E."/>
            <person name="Jermiin L.S."/>
            <person name="Lan Q."/>
            <person name="Lehman H.K."/>
            <person name="Lorenzen M."/>
            <person name="Merzendorfer H."/>
            <person name="Michalopoulos I."/>
            <person name="Morton D.B."/>
            <person name="Muthukrishnan S."/>
            <person name="Oakeshott J.G."/>
            <person name="Palmer W."/>
            <person name="Park Y."/>
            <person name="Passarelli A.L."/>
            <person name="Rozas J."/>
            <person name="Schwartz L.M."/>
            <person name="Smith W."/>
            <person name="Southgate A."/>
            <person name="Vilcinskas A."/>
            <person name="Vogt R."/>
            <person name="Wang P."/>
            <person name="Werren J."/>
            <person name="Yu X.Q."/>
            <person name="Zhou J.J."/>
            <person name="Brown S.J."/>
            <person name="Scherer S.E."/>
            <person name="Richards S."/>
            <person name="Blissard G.W."/>
        </authorList>
    </citation>
    <scope>NUCLEOTIDE SEQUENCE</scope>
</reference>
<evidence type="ECO:0000256" key="5">
    <source>
        <dbReference type="ARBA" id="ARBA00022801"/>
    </source>
</evidence>
<dbReference type="Pfam" id="PF00728">
    <property type="entry name" value="Glyco_hydro_20"/>
    <property type="match status" value="1"/>
</dbReference>
<evidence type="ECO:0000256" key="2">
    <source>
        <dbReference type="ARBA" id="ARBA00006285"/>
    </source>
</evidence>
<evidence type="ECO:0000259" key="17">
    <source>
        <dbReference type="Pfam" id="PF14845"/>
    </source>
</evidence>
<feature type="domain" description="Beta-hexosaminidase eukaryotic type N-terminal" evidence="17">
    <location>
        <begin position="62"/>
        <end position="184"/>
    </location>
</feature>
<sequence length="536" mass="61760">MFSYLFFIFLTNFRISHSDLSKNLPLWTWECVNERCAPSRPSPEKKLQSLETCNMLCSSMHIWPQPTGPVSLSSTAVPVRADFFQLQILTAPSKSVREHLQKAFELLKSDLKKIQKNARGFEEWRTVNIRVFVNESSDPRMRIDTNERYKLFVRPKFTSRSITVDISAQSFCGARHGFETLLQLIWLDPYAGCLLMLEAADVEDAPRFKYRGLLMDTARNYFPIGDLIRTIDGMAASKLNTFHWHISDSQAFPLRLVSTPQLSELGAYSNSDIYTTKEVHSLVRRATLRGIRVLIEVDTPAHVGYAWNWGSADIGDLLLCIDSEPWSDFCHEPPCGQLNPRNPHVYEILERIYAEIIQLTGVDDLFHLGGDEVSERCWAQHFNYTDPLDLWVEYTRSSLERLEYANGKLPNLTLLWTSPLSERIKTDMREYIRVLGLQVRNTAWVHKQIIGLRTIFSHEDNWDLNNGMGMWHESNGGAPYNSWQRVYEHRPWVRSNADMVEGGEATVWSSVLSEDGLDGHLWPRTAALAERLWTDR</sequence>
<comment type="catalytic activity">
    <reaction evidence="1">
        <text>Hydrolysis of terminal non-reducing N-acetyl-D-hexosamine residues in N-acetyl-beta-D-hexosaminides.</text>
        <dbReference type="EC" id="3.2.1.52"/>
    </reaction>
</comment>
<keyword evidence="6" id="KW-0146">Chitin degradation</keyword>
<comment type="caution">
    <text evidence="18">The sequence shown here is derived from an EMBL/GenBank/DDBJ whole genome shotgun (WGS) entry which is preliminary data.</text>
</comment>
<keyword evidence="10" id="KW-0624">Polysaccharide degradation</keyword>
<accession>A0A922CT31</accession>
<dbReference type="AlphaFoldDB" id="A0A922CT31"/>
<feature type="domain" description="Glycoside hydrolase family 20 catalytic" evidence="16">
    <location>
        <begin position="208"/>
        <end position="535"/>
    </location>
</feature>
<dbReference type="EC" id="3.2.1.52" evidence="3"/>
<evidence type="ECO:0000256" key="12">
    <source>
        <dbReference type="ARBA" id="ARBA00076634"/>
    </source>
</evidence>
<proteinExistence type="inferred from homology"/>
<evidence type="ECO:0000256" key="8">
    <source>
        <dbReference type="ARBA" id="ARBA00023277"/>
    </source>
</evidence>
<feature type="chain" id="PRO_5037180612" description="Chitooligosaccharidolytic beta-N-acetylglucosaminidase" evidence="15">
    <location>
        <begin position="19"/>
        <end position="536"/>
    </location>
</feature>
<keyword evidence="8" id="KW-0119">Carbohydrate metabolism</keyword>
<protein>
    <recommendedName>
        <fullName evidence="11">Chitooligosaccharidolytic beta-N-acetylglucosaminidase</fullName>
        <ecNumber evidence="3">3.2.1.52</ecNumber>
    </recommendedName>
    <alternativeName>
        <fullName evidence="13">Beta-GlcNAcase</fullName>
    </alternativeName>
    <alternativeName>
        <fullName evidence="12">Beta-hexosaminidase</fullName>
    </alternativeName>
</protein>
<dbReference type="GO" id="GO:0016231">
    <property type="term" value="F:beta-N-acetylglucosaminidase activity"/>
    <property type="evidence" value="ECO:0007669"/>
    <property type="project" value="TreeGrafter"/>
</dbReference>
<feature type="non-terminal residue" evidence="18">
    <location>
        <position position="536"/>
    </location>
</feature>
<evidence type="ECO:0000256" key="3">
    <source>
        <dbReference type="ARBA" id="ARBA00012663"/>
    </source>
</evidence>
<evidence type="ECO:0000256" key="15">
    <source>
        <dbReference type="SAM" id="SignalP"/>
    </source>
</evidence>
<dbReference type="InterPro" id="IPR015883">
    <property type="entry name" value="Glyco_hydro_20_cat"/>
</dbReference>
<dbReference type="Proteomes" id="UP000791440">
    <property type="component" value="Unassembled WGS sequence"/>
</dbReference>
<dbReference type="GO" id="GO:0005886">
    <property type="term" value="C:plasma membrane"/>
    <property type="evidence" value="ECO:0007669"/>
    <property type="project" value="TreeGrafter"/>
</dbReference>
<comment type="similarity">
    <text evidence="2">Belongs to the glycosyl hydrolase 20 family.</text>
</comment>
<evidence type="ECO:0000256" key="11">
    <source>
        <dbReference type="ARBA" id="ARBA00070325"/>
    </source>
</evidence>
<evidence type="ECO:0000256" key="6">
    <source>
        <dbReference type="ARBA" id="ARBA00023024"/>
    </source>
</evidence>
<dbReference type="GO" id="GO:0006032">
    <property type="term" value="P:chitin catabolic process"/>
    <property type="evidence" value="ECO:0007669"/>
    <property type="project" value="UniProtKB-KW"/>
</dbReference>
<keyword evidence="4 15" id="KW-0732">Signal</keyword>
<dbReference type="GO" id="GO:0030203">
    <property type="term" value="P:glycosaminoglycan metabolic process"/>
    <property type="evidence" value="ECO:0007669"/>
    <property type="project" value="TreeGrafter"/>
</dbReference>
<keyword evidence="9" id="KW-0326">Glycosidase</keyword>